<dbReference type="Proteomes" id="UP000490800">
    <property type="component" value="Unassembled WGS sequence"/>
</dbReference>
<evidence type="ECO:0000313" key="2">
    <source>
        <dbReference type="EMBL" id="MVP02104.1"/>
    </source>
</evidence>
<evidence type="ECO:0008006" key="4">
    <source>
        <dbReference type="Google" id="ProtNLM"/>
    </source>
</evidence>
<dbReference type="RefSeq" id="WP_157338532.1">
    <property type="nucleotide sequence ID" value="NZ_RHLK01000018.1"/>
</dbReference>
<feature type="transmembrane region" description="Helical" evidence="1">
    <location>
        <begin position="130"/>
        <end position="154"/>
    </location>
</feature>
<gene>
    <name evidence="2" type="ORF">EDM21_21730</name>
</gene>
<protein>
    <recommendedName>
        <fullName evidence="4">Conjugal transfer protein TrbL</fullName>
    </recommendedName>
</protein>
<comment type="caution">
    <text evidence="2">The sequence shown here is derived from an EMBL/GenBank/DDBJ whole genome shotgun (WGS) entry which is preliminary data.</text>
</comment>
<name>A0A7X3FMB0_9BACL</name>
<sequence>MYKGMLGVLAKSVDDIANNIYQSLQDLVFTPTNLNNVFLLTNYVHYAQILAAAWLTLVLVIKAGQGAFLDQVFGETSIGELAQRAIAAYGMIYLFPWLIDNLWLKANNYLVEAIFSLKVTNNPMDTLQCFIAGGGGLWTTAMAIAMLIAAIWLCVTATIRYVEIMGFYLFSPVIATSLAYKGELFPVFAKELSAVVFSQVWQATCIYLMFGFLSCGDGLLNRYLAIAVLIVAGKGPAFLKGWAYYSSGLTKSVGGGVKNATRMAVYGSLRKI</sequence>
<accession>A0A7X3FMB0</accession>
<dbReference type="Pfam" id="PF19597">
    <property type="entry name" value="TrbL_4"/>
    <property type="match status" value="1"/>
</dbReference>
<proteinExistence type="predicted"/>
<feature type="transmembrane region" description="Helical" evidence="1">
    <location>
        <begin position="43"/>
        <end position="61"/>
    </location>
</feature>
<keyword evidence="3" id="KW-1185">Reference proteome</keyword>
<dbReference type="InterPro" id="IPR046084">
    <property type="entry name" value="TrbL_4"/>
</dbReference>
<keyword evidence="1" id="KW-0812">Transmembrane</keyword>
<reference evidence="2 3" key="1">
    <citation type="journal article" date="2019" name="Microorganisms">
        <title>Paenibacillus lutrae sp. nov., A Chitinolytic Species Isolated from A River Otter in Castril Natural Park, Granada, Spain.</title>
        <authorList>
            <person name="Rodriguez M."/>
            <person name="Reina J.C."/>
            <person name="Bejar V."/>
            <person name="Llamas I."/>
        </authorList>
    </citation>
    <scope>NUCLEOTIDE SEQUENCE [LARGE SCALE GENOMIC DNA]</scope>
    <source>
        <strain evidence="2 3">N10</strain>
    </source>
</reference>
<feature type="transmembrane region" description="Helical" evidence="1">
    <location>
        <begin position="81"/>
        <end position="99"/>
    </location>
</feature>
<feature type="transmembrane region" description="Helical" evidence="1">
    <location>
        <begin position="161"/>
        <end position="180"/>
    </location>
</feature>
<evidence type="ECO:0000313" key="3">
    <source>
        <dbReference type="Proteomes" id="UP000490800"/>
    </source>
</evidence>
<dbReference type="AlphaFoldDB" id="A0A7X3FMB0"/>
<feature type="transmembrane region" description="Helical" evidence="1">
    <location>
        <begin position="220"/>
        <end position="239"/>
    </location>
</feature>
<evidence type="ECO:0000256" key="1">
    <source>
        <dbReference type="SAM" id="Phobius"/>
    </source>
</evidence>
<organism evidence="2 3">
    <name type="scientific">Paenibacillus lutrae</name>
    <dbReference type="NCBI Taxonomy" id="2078573"/>
    <lineage>
        <taxon>Bacteria</taxon>
        <taxon>Bacillati</taxon>
        <taxon>Bacillota</taxon>
        <taxon>Bacilli</taxon>
        <taxon>Bacillales</taxon>
        <taxon>Paenibacillaceae</taxon>
        <taxon>Paenibacillus</taxon>
    </lineage>
</organism>
<dbReference type="EMBL" id="RHLK01000018">
    <property type="protein sequence ID" value="MVP02104.1"/>
    <property type="molecule type" value="Genomic_DNA"/>
</dbReference>
<feature type="transmembrane region" description="Helical" evidence="1">
    <location>
        <begin position="192"/>
        <end position="213"/>
    </location>
</feature>
<keyword evidence="1" id="KW-0472">Membrane</keyword>
<keyword evidence="1" id="KW-1133">Transmembrane helix</keyword>